<keyword evidence="8" id="KW-1185">Reference proteome</keyword>
<dbReference type="InterPro" id="IPR001867">
    <property type="entry name" value="OmpR/PhoB-type_DNA-bd"/>
</dbReference>
<keyword evidence="2" id="KW-0805">Transcription regulation</keyword>
<name>A0A7Y9J5F4_9PSEU</name>
<dbReference type="InterPro" id="IPR036388">
    <property type="entry name" value="WH-like_DNA-bd_sf"/>
</dbReference>
<protein>
    <submittedName>
        <fullName evidence="7">DNA-binding SARP family transcriptional activator</fullName>
    </submittedName>
</protein>
<evidence type="ECO:0000256" key="3">
    <source>
        <dbReference type="ARBA" id="ARBA00023125"/>
    </source>
</evidence>
<dbReference type="InterPro" id="IPR016032">
    <property type="entry name" value="Sig_transdc_resp-reg_C-effctor"/>
</dbReference>
<dbReference type="PANTHER" id="PTHR35807:SF1">
    <property type="entry name" value="TRANSCRIPTIONAL REGULATOR REDD"/>
    <property type="match status" value="1"/>
</dbReference>
<dbReference type="SMART" id="SM00862">
    <property type="entry name" value="Trans_reg_C"/>
    <property type="match status" value="1"/>
</dbReference>
<evidence type="ECO:0000256" key="2">
    <source>
        <dbReference type="ARBA" id="ARBA00023015"/>
    </source>
</evidence>
<keyword evidence="4" id="KW-0804">Transcription</keyword>
<evidence type="ECO:0000313" key="8">
    <source>
        <dbReference type="Proteomes" id="UP000535890"/>
    </source>
</evidence>
<dbReference type="RefSeq" id="WP_179793685.1">
    <property type="nucleotide sequence ID" value="NZ_BAABHP010000007.1"/>
</dbReference>
<evidence type="ECO:0000259" key="6">
    <source>
        <dbReference type="PROSITE" id="PS51755"/>
    </source>
</evidence>
<dbReference type="SMART" id="SM01043">
    <property type="entry name" value="BTAD"/>
    <property type="match status" value="1"/>
</dbReference>
<dbReference type="PROSITE" id="PS51755">
    <property type="entry name" value="OMPR_PHOB"/>
    <property type="match status" value="1"/>
</dbReference>
<dbReference type="CDD" id="cd15831">
    <property type="entry name" value="BTAD"/>
    <property type="match status" value="1"/>
</dbReference>
<dbReference type="Pfam" id="PF03704">
    <property type="entry name" value="BTAD"/>
    <property type="match status" value="1"/>
</dbReference>
<sequence length="618" mass="64948">MSNRSVRVLGPVDAVDGAVPVTLPGPRHRAVLARLAVARGRTVPLATVIDDLWPDGDLPSRPAGSVRTFVAALRAALEPDRPPRTPPTSIVTRGPGYALELPVDAERFEDLARSDPAAALALWRGPAYADLTGAPWAEGERARLTALRLDTVERLAQVRLDEGRPAEAVADLDAHTTEHPWREEGWRLLALALYRTRREGDALAVLRRARTRLADELGLDPGAALAALETDVLQRSPRLERTDADLWSAVSGLGTRATLESTTPLLRTLAVHGGGPVTALRRHADAVAEAQRLGDPSLTARLLGGYDVPSVWTRSDDPASSAVLVRAAEWCLAVGSPGPASRARLLATIALETRGLPGDRGPAAAVAAEGLARDLGDPTVLRHALAGRVVQAFHRPGSAPERVALGTEIVDLAVRGEDPTSEILGHLVLLQARSGLGDLDAAAGHAEVLARLGERHESPGVAVLLEGFAAMRAGREEDHRATAGRLAEAGMPGVGNGLPALALAGLRLQRGDPPGDLPDAGPYAPWVRAWACRQCVTACAEGQEIRHRRADLPDPPPGHVADALWVLAGHAGLAVGDRDLVRRAVEALTPAIGEVAGANSGLLTFGPVADHLAVLMRS</sequence>
<dbReference type="Gene3D" id="1.10.10.10">
    <property type="entry name" value="Winged helix-like DNA-binding domain superfamily/Winged helix DNA-binding domain"/>
    <property type="match status" value="1"/>
</dbReference>
<dbReference type="SUPFAM" id="SSF48452">
    <property type="entry name" value="TPR-like"/>
    <property type="match status" value="1"/>
</dbReference>
<organism evidence="7 8">
    <name type="scientific">Actinomycetospora corticicola</name>
    <dbReference type="NCBI Taxonomy" id="663602"/>
    <lineage>
        <taxon>Bacteria</taxon>
        <taxon>Bacillati</taxon>
        <taxon>Actinomycetota</taxon>
        <taxon>Actinomycetes</taxon>
        <taxon>Pseudonocardiales</taxon>
        <taxon>Pseudonocardiaceae</taxon>
        <taxon>Actinomycetospora</taxon>
    </lineage>
</organism>
<dbReference type="SUPFAM" id="SSF46894">
    <property type="entry name" value="C-terminal effector domain of the bipartite response regulators"/>
    <property type="match status" value="1"/>
</dbReference>
<accession>A0A7Y9J5F4</accession>
<dbReference type="Proteomes" id="UP000535890">
    <property type="component" value="Unassembled WGS sequence"/>
</dbReference>
<dbReference type="InterPro" id="IPR051677">
    <property type="entry name" value="AfsR-DnrI-RedD_regulator"/>
</dbReference>
<evidence type="ECO:0000256" key="4">
    <source>
        <dbReference type="ARBA" id="ARBA00023163"/>
    </source>
</evidence>
<dbReference type="EMBL" id="JACCBN010000001">
    <property type="protein sequence ID" value="NYD35931.1"/>
    <property type="molecule type" value="Genomic_DNA"/>
</dbReference>
<dbReference type="InterPro" id="IPR011990">
    <property type="entry name" value="TPR-like_helical_dom_sf"/>
</dbReference>
<keyword evidence="3 5" id="KW-0238">DNA-binding</keyword>
<feature type="domain" description="OmpR/PhoB-type" evidence="6">
    <location>
        <begin position="1"/>
        <end position="101"/>
    </location>
</feature>
<comment type="caution">
    <text evidence="7">The sequence shown here is derived from an EMBL/GenBank/DDBJ whole genome shotgun (WGS) entry which is preliminary data.</text>
</comment>
<evidence type="ECO:0000256" key="5">
    <source>
        <dbReference type="PROSITE-ProRule" id="PRU01091"/>
    </source>
</evidence>
<dbReference type="GO" id="GO:0006355">
    <property type="term" value="P:regulation of DNA-templated transcription"/>
    <property type="evidence" value="ECO:0007669"/>
    <property type="project" value="InterPro"/>
</dbReference>
<comment type="similarity">
    <text evidence="1">Belongs to the AfsR/DnrI/RedD regulatory family.</text>
</comment>
<gene>
    <name evidence="7" type="ORF">BJ983_002033</name>
</gene>
<dbReference type="InterPro" id="IPR005158">
    <property type="entry name" value="BTAD"/>
</dbReference>
<dbReference type="GO" id="GO:0000160">
    <property type="term" value="P:phosphorelay signal transduction system"/>
    <property type="evidence" value="ECO:0007669"/>
    <property type="project" value="InterPro"/>
</dbReference>
<dbReference type="PANTHER" id="PTHR35807">
    <property type="entry name" value="TRANSCRIPTIONAL REGULATOR REDD-RELATED"/>
    <property type="match status" value="1"/>
</dbReference>
<reference evidence="7 8" key="1">
    <citation type="submission" date="2020-07" db="EMBL/GenBank/DDBJ databases">
        <title>Sequencing the genomes of 1000 actinobacteria strains.</title>
        <authorList>
            <person name="Klenk H.-P."/>
        </authorList>
    </citation>
    <scope>NUCLEOTIDE SEQUENCE [LARGE SCALE GENOMIC DNA]</scope>
    <source>
        <strain evidence="7 8">DSM 45772</strain>
    </source>
</reference>
<dbReference type="GO" id="GO:0003677">
    <property type="term" value="F:DNA binding"/>
    <property type="evidence" value="ECO:0007669"/>
    <property type="project" value="UniProtKB-UniRule"/>
</dbReference>
<proteinExistence type="inferred from homology"/>
<dbReference type="AlphaFoldDB" id="A0A7Y9J5F4"/>
<dbReference type="Gene3D" id="1.25.40.10">
    <property type="entry name" value="Tetratricopeptide repeat domain"/>
    <property type="match status" value="1"/>
</dbReference>
<evidence type="ECO:0000313" key="7">
    <source>
        <dbReference type="EMBL" id="NYD35931.1"/>
    </source>
</evidence>
<feature type="DNA-binding region" description="OmpR/PhoB-type" evidence="5">
    <location>
        <begin position="1"/>
        <end position="101"/>
    </location>
</feature>
<evidence type="ECO:0000256" key="1">
    <source>
        <dbReference type="ARBA" id="ARBA00005820"/>
    </source>
</evidence>